<feature type="domain" description="NlpC/P60" evidence="5">
    <location>
        <begin position="131"/>
        <end position="255"/>
    </location>
</feature>
<organism evidence="6 7">
    <name type="scientific">Qingshengfaniella alkalisoli</name>
    <dbReference type="NCBI Taxonomy" id="2599296"/>
    <lineage>
        <taxon>Bacteria</taxon>
        <taxon>Pseudomonadati</taxon>
        <taxon>Pseudomonadota</taxon>
        <taxon>Alphaproteobacteria</taxon>
        <taxon>Rhodobacterales</taxon>
        <taxon>Paracoccaceae</taxon>
        <taxon>Qingshengfaniella</taxon>
    </lineage>
</organism>
<comment type="similarity">
    <text evidence="1">Belongs to the peptidase C40 family.</text>
</comment>
<evidence type="ECO:0000313" key="6">
    <source>
        <dbReference type="EMBL" id="QDY69781.1"/>
    </source>
</evidence>
<gene>
    <name evidence="6" type="ORF">FPZ52_09210</name>
</gene>
<name>A0A5B8IY14_9RHOB</name>
<dbReference type="PANTHER" id="PTHR47359:SF3">
    <property type="entry name" value="NLP_P60 DOMAIN-CONTAINING PROTEIN-RELATED"/>
    <property type="match status" value="1"/>
</dbReference>
<keyword evidence="7" id="KW-1185">Reference proteome</keyword>
<dbReference type="PROSITE" id="PS51935">
    <property type="entry name" value="NLPC_P60"/>
    <property type="match status" value="1"/>
</dbReference>
<dbReference type="KEGG" id="lit:FPZ52_09210"/>
<dbReference type="Pfam" id="PF00877">
    <property type="entry name" value="NLPC_P60"/>
    <property type="match status" value="1"/>
</dbReference>
<dbReference type="OrthoDB" id="9813368at2"/>
<dbReference type="GO" id="GO:0008234">
    <property type="term" value="F:cysteine-type peptidase activity"/>
    <property type="evidence" value="ECO:0007669"/>
    <property type="project" value="UniProtKB-KW"/>
</dbReference>
<dbReference type="Gene3D" id="3.90.1720.10">
    <property type="entry name" value="endopeptidase domain like (from Nostoc punctiforme)"/>
    <property type="match status" value="1"/>
</dbReference>
<dbReference type="AlphaFoldDB" id="A0A5B8IY14"/>
<protein>
    <submittedName>
        <fullName evidence="6">NlpC/P60 family protein</fullName>
    </submittedName>
</protein>
<keyword evidence="2" id="KW-0645">Protease</keyword>
<reference evidence="6 7" key="1">
    <citation type="submission" date="2019-07" db="EMBL/GenBank/DDBJ databases">
        <title>Litoreibacter alkalisoli sp. nov., isolated from saline-alkaline soil.</title>
        <authorList>
            <person name="Wang S."/>
            <person name="Xu L."/>
            <person name="Xing Y.-T."/>
            <person name="Sun J.-Q."/>
        </authorList>
    </citation>
    <scope>NUCLEOTIDE SEQUENCE [LARGE SCALE GENOMIC DNA]</scope>
    <source>
        <strain evidence="6 7">LN3S51</strain>
    </source>
</reference>
<dbReference type="Proteomes" id="UP000318483">
    <property type="component" value="Chromosome"/>
</dbReference>
<dbReference type="Pfam" id="PF18348">
    <property type="entry name" value="SH3_16"/>
    <property type="match status" value="1"/>
</dbReference>
<evidence type="ECO:0000256" key="1">
    <source>
        <dbReference type="ARBA" id="ARBA00007074"/>
    </source>
</evidence>
<dbReference type="InterPro" id="IPR038765">
    <property type="entry name" value="Papain-like_cys_pep_sf"/>
</dbReference>
<dbReference type="GO" id="GO:0006508">
    <property type="term" value="P:proteolysis"/>
    <property type="evidence" value="ECO:0007669"/>
    <property type="project" value="UniProtKB-KW"/>
</dbReference>
<evidence type="ECO:0000256" key="3">
    <source>
        <dbReference type="ARBA" id="ARBA00022801"/>
    </source>
</evidence>
<accession>A0A5B8IY14</accession>
<keyword evidence="4" id="KW-0788">Thiol protease</keyword>
<dbReference type="InterPro" id="IPR000064">
    <property type="entry name" value="NLP_P60_dom"/>
</dbReference>
<keyword evidence="3" id="KW-0378">Hydrolase</keyword>
<dbReference type="InterPro" id="IPR051794">
    <property type="entry name" value="PG_Endopeptidase_C40"/>
</dbReference>
<proteinExistence type="inferred from homology"/>
<sequence>MTQARANQPTPLQVVAPVADVLDRPNGARIRQMLYGETGMLLEEADGYRRVRATKDGYVGYVRADRLGEASPATHKVLSLATHLYTKPDFKSKDAASLSFGSQVTVLDRDGAFSRVKTGHFIPTVHLAPARAKFGDPAAIAELFLGTPYLWGGNSRLGIDCSGLVQTAALACGVPCPGDTGDQVAELGHAVPTHASLQRGDVIFWEGHVAMMVNERRIIHANAHHMSVAFEPLNEAIKRIAEQGDGDVIARRRMDLR</sequence>
<evidence type="ECO:0000256" key="4">
    <source>
        <dbReference type="ARBA" id="ARBA00022807"/>
    </source>
</evidence>
<evidence type="ECO:0000256" key="2">
    <source>
        <dbReference type="ARBA" id="ARBA00022670"/>
    </source>
</evidence>
<dbReference type="PANTHER" id="PTHR47359">
    <property type="entry name" value="PEPTIDOGLYCAN DL-ENDOPEPTIDASE CWLO"/>
    <property type="match status" value="1"/>
</dbReference>
<dbReference type="SUPFAM" id="SSF54001">
    <property type="entry name" value="Cysteine proteinases"/>
    <property type="match status" value="1"/>
</dbReference>
<dbReference type="EMBL" id="CP042261">
    <property type="protein sequence ID" value="QDY69781.1"/>
    <property type="molecule type" value="Genomic_DNA"/>
</dbReference>
<evidence type="ECO:0000259" key="5">
    <source>
        <dbReference type="PROSITE" id="PS51935"/>
    </source>
</evidence>
<dbReference type="RefSeq" id="WP_146365158.1">
    <property type="nucleotide sequence ID" value="NZ_CP042261.1"/>
</dbReference>
<dbReference type="InterPro" id="IPR041382">
    <property type="entry name" value="SH3_16"/>
</dbReference>
<evidence type="ECO:0000313" key="7">
    <source>
        <dbReference type="Proteomes" id="UP000318483"/>
    </source>
</evidence>